<keyword evidence="3" id="KW-1003">Cell membrane</keyword>
<evidence type="ECO:0000259" key="10">
    <source>
        <dbReference type="PROSITE" id="PS50928"/>
    </source>
</evidence>
<dbReference type="Proteomes" id="UP000765160">
    <property type="component" value="Unassembled WGS sequence"/>
</dbReference>
<evidence type="ECO:0000256" key="2">
    <source>
        <dbReference type="ARBA" id="ARBA00022448"/>
    </source>
</evidence>
<feature type="domain" description="ABC transmembrane type-1" evidence="10">
    <location>
        <begin position="71"/>
        <end position="275"/>
    </location>
</feature>
<dbReference type="InterPro" id="IPR035906">
    <property type="entry name" value="MetI-like_sf"/>
</dbReference>
<feature type="transmembrane region" description="Helical" evidence="8">
    <location>
        <begin position="203"/>
        <end position="225"/>
    </location>
</feature>
<dbReference type="CDD" id="cd06261">
    <property type="entry name" value="TM_PBP2"/>
    <property type="match status" value="2"/>
</dbReference>
<keyword evidence="7 8" id="KW-0472">Membrane</keyword>
<dbReference type="Pfam" id="PF00528">
    <property type="entry name" value="BPD_transp_1"/>
    <property type="match status" value="2"/>
</dbReference>
<feature type="transmembrane region" description="Helical" evidence="8">
    <location>
        <begin position="422"/>
        <end position="443"/>
    </location>
</feature>
<keyword evidence="12" id="KW-1185">Reference proteome</keyword>
<dbReference type="PANTHER" id="PTHR43357">
    <property type="entry name" value="INNER MEMBRANE ABC TRANSPORTER PERMEASE PROTEIN YDCV"/>
    <property type="match status" value="1"/>
</dbReference>
<feature type="domain" description="ABC transmembrane type-1" evidence="10">
    <location>
        <begin position="348"/>
        <end position="555"/>
    </location>
</feature>
<sequence length="561" mass="59136">MSEPLSLEGFPAERQRPGPPRSRRLAPAWAWASLLAAGLIAAPLAAVLVTAVAPLGADQAHIVQTLLPDLLVNSVLLAVLVGVMAAGMGAVTAWLVASCAFRGRGLIEIALLLPLAMPAYVCGYAYVWLLDVAGPVQTTLREVTGLRWGEYWFPEIRSLPGAALMLAAVLYPYVYLLCRNAFLQQSVCLLEASRTLGHGLPRTFLHVALPMARPALAGGVALVLMETLADFGTVQHFAVRTFTTGIYDAWFGLADRPAAAQLATALMGLVAMLLLAERASRGGRRFHPTTTRSPPLRPVVLHGWKEAAAILACALPVCLGFVIPAAVLFGLMLEGGDPLDPRRTVPYALNSVTLAGITAGLAVALAALLAWGQRLHPSRLRASANRVAALGYALPGSVIAVGALVPFAIFDNALDAWMRARFGISTGLLLSGSIAALVFAYLVRFLGVALSAVESGLARIRPSLFGAARVLGRTPGQAVRSVELPLARGALMTAGVLVFVDTMKELPATLIVRPFDFDTLAVRVHNLASDERLAEASTAALLIVLVGLLPVAALVRGMRRG</sequence>
<gene>
    <name evidence="11" type="ORF">HB662_14275</name>
</gene>
<evidence type="ECO:0000256" key="1">
    <source>
        <dbReference type="ARBA" id="ARBA00004429"/>
    </source>
</evidence>
<dbReference type="PANTHER" id="PTHR43357:SF3">
    <property type="entry name" value="FE(3+)-TRANSPORT SYSTEM PERMEASE PROTEIN FBPB 2"/>
    <property type="match status" value="1"/>
</dbReference>
<feature type="transmembrane region" description="Helical" evidence="8">
    <location>
        <begin position="109"/>
        <end position="129"/>
    </location>
</feature>
<keyword evidence="2 8" id="KW-0813">Transport</keyword>
<dbReference type="PROSITE" id="PS50928">
    <property type="entry name" value="ABC_TM1"/>
    <property type="match status" value="2"/>
</dbReference>
<feature type="transmembrane region" description="Helical" evidence="8">
    <location>
        <begin position="392"/>
        <end position="410"/>
    </location>
</feature>
<evidence type="ECO:0000256" key="5">
    <source>
        <dbReference type="ARBA" id="ARBA00022692"/>
    </source>
</evidence>
<evidence type="ECO:0000256" key="9">
    <source>
        <dbReference type="SAM" id="MobiDB-lite"/>
    </source>
</evidence>
<feature type="transmembrane region" description="Helical" evidence="8">
    <location>
        <begin position="75"/>
        <end position="97"/>
    </location>
</feature>
<evidence type="ECO:0000256" key="7">
    <source>
        <dbReference type="ARBA" id="ARBA00023136"/>
    </source>
</evidence>
<keyword evidence="5 8" id="KW-0812">Transmembrane</keyword>
<feature type="transmembrane region" description="Helical" evidence="8">
    <location>
        <begin position="307"/>
        <end position="332"/>
    </location>
</feature>
<feature type="transmembrane region" description="Helical" evidence="8">
    <location>
        <begin position="29"/>
        <end position="55"/>
    </location>
</feature>
<feature type="region of interest" description="Disordered" evidence="9">
    <location>
        <begin position="1"/>
        <end position="22"/>
    </location>
</feature>
<proteinExistence type="inferred from homology"/>
<accession>A0ABX1F0T3</accession>
<reference evidence="11 12" key="1">
    <citation type="submission" date="2020-03" db="EMBL/GenBank/DDBJ databases">
        <title>Roseomonas selenitidurans sp. nov. isolated from soil.</title>
        <authorList>
            <person name="Liu H."/>
        </authorList>
    </citation>
    <scope>NUCLEOTIDE SEQUENCE [LARGE SCALE GENOMIC DNA]</scope>
    <source>
        <strain evidence="11 12">JCM 15073</strain>
    </source>
</reference>
<feature type="transmembrane region" description="Helical" evidence="8">
    <location>
        <begin position="258"/>
        <end position="276"/>
    </location>
</feature>
<evidence type="ECO:0000313" key="11">
    <source>
        <dbReference type="EMBL" id="NKE45954.1"/>
    </source>
</evidence>
<evidence type="ECO:0000256" key="8">
    <source>
        <dbReference type="RuleBase" id="RU363032"/>
    </source>
</evidence>
<dbReference type="EMBL" id="JAAVTX010000004">
    <property type="protein sequence ID" value="NKE45954.1"/>
    <property type="molecule type" value="Genomic_DNA"/>
</dbReference>
<comment type="caution">
    <text evidence="11">The sequence shown here is derived from an EMBL/GenBank/DDBJ whole genome shotgun (WGS) entry which is preliminary data.</text>
</comment>
<feature type="transmembrane region" description="Helical" evidence="8">
    <location>
        <begin position="352"/>
        <end position="371"/>
    </location>
</feature>
<feature type="transmembrane region" description="Helical" evidence="8">
    <location>
        <begin position="536"/>
        <end position="555"/>
    </location>
</feature>
<comment type="similarity">
    <text evidence="8">Belongs to the binding-protein-dependent transport system permease family.</text>
</comment>
<dbReference type="InterPro" id="IPR000515">
    <property type="entry name" value="MetI-like"/>
</dbReference>
<evidence type="ECO:0000256" key="6">
    <source>
        <dbReference type="ARBA" id="ARBA00022989"/>
    </source>
</evidence>
<dbReference type="SUPFAM" id="SSF161098">
    <property type="entry name" value="MetI-like"/>
    <property type="match status" value="2"/>
</dbReference>
<protein>
    <submittedName>
        <fullName evidence="11">Iron ABC transporter permease</fullName>
    </submittedName>
</protein>
<evidence type="ECO:0000313" key="12">
    <source>
        <dbReference type="Proteomes" id="UP000765160"/>
    </source>
</evidence>
<organism evidence="11 12">
    <name type="scientific">Falsiroseomonas frigidaquae</name>
    <dbReference type="NCBI Taxonomy" id="487318"/>
    <lineage>
        <taxon>Bacteria</taxon>
        <taxon>Pseudomonadati</taxon>
        <taxon>Pseudomonadota</taxon>
        <taxon>Alphaproteobacteria</taxon>
        <taxon>Acetobacterales</taxon>
        <taxon>Roseomonadaceae</taxon>
        <taxon>Falsiroseomonas</taxon>
    </lineage>
</organism>
<keyword evidence="4" id="KW-0997">Cell inner membrane</keyword>
<comment type="subcellular location">
    <subcellularLocation>
        <location evidence="1">Cell inner membrane</location>
        <topology evidence="1">Multi-pass membrane protein</topology>
    </subcellularLocation>
    <subcellularLocation>
        <location evidence="8">Cell membrane</location>
        <topology evidence="8">Multi-pass membrane protein</topology>
    </subcellularLocation>
</comment>
<evidence type="ECO:0000256" key="3">
    <source>
        <dbReference type="ARBA" id="ARBA00022475"/>
    </source>
</evidence>
<evidence type="ECO:0000256" key="4">
    <source>
        <dbReference type="ARBA" id="ARBA00022519"/>
    </source>
</evidence>
<name>A0ABX1F0T3_9PROT</name>
<keyword evidence="6 8" id="KW-1133">Transmembrane helix</keyword>
<feature type="transmembrane region" description="Helical" evidence="8">
    <location>
        <begin position="162"/>
        <end position="182"/>
    </location>
</feature>
<dbReference type="Gene3D" id="1.10.3720.10">
    <property type="entry name" value="MetI-like"/>
    <property type="match status" value="2"/>
</dbReference>